<dbReference type="SUPFAM" id="SSF48208">
    <property type="entry name" value="Six-hairpin glycosidases"/>
    <property type="match status" value="1"/>
</dbReference>
<gene>
    <name evidence="1" type="ORF">QLQ12_21830</name>
</gene>
<accession>A0ABT6WNE3</accession>
<evidence type="ECO:0000313" key="1">
    <source>
        <dbReference type="EMBL" id="MDI6101258.1"/>
    </source>
</evidence>
<dbReference type="EMBL" id="JASCTH010000014">
    <property type="protein sequence ID" value="MDI6101258.1"/>
    <property type="molecule type" value="Genomic_DNA"/>
</dbReference>
<dbReference type="InterPro" id="IPR008928">
    <property type="entry name" value="6-hairpin_glycosidase_sf"/>
</dbReference>
<evidence type="ECO:0000313" key="2">
    <source>
        <dbReference type="Proteomes" id="UP001241758"/>
    </source>
</evidence>
<keyword evidence="2" id="KW-1185">Reference proteome</keyword>
<protein>
    <submittedName>
        <fullName evidence="1">Glycosyltransferase</fullName>
    </submittedName>
</protein>
<name>A0ABT6WNE3_9ACTN</name>
<dbReference type="Proteomes" id="UP001241758">
    <property type="component" value="Unassembled WGS sequence"/>
</dbReference>
<reference evidence="1 2" key="1">
    <citation type="submission" date="2023-05" db="EMBL/GenBank/DDBJ databases">
        <title>Actinoplanes sp. NEAU-A12 genome sequencing.</title>
        <authorList>
            <person name="Wang Z.-S."/>
        </authorList>
    </citation>
    <scope>NUCLEOTIDE SEQUENCE [LARGE SCALE GENOMIC DNA]</scope>
    <source>
        <strain evidence="1 2">NEAU-A12</strain>
    </source>
</reference>
<dbReference type="RefSeq" id="WP_282762130.1">
    <property type="nucleotide sequence ID" value="NZ_JASCTH010000014.1"/>
</dbReference>
<comment type="caution">
    <text evidence="1">The sequence shown here is derived from an EMBL/GenBank/DDBJ whole genome shotgun (WGS) entry which is preliminary data.</text>
</comment>
<sequence length="362" mass="39101">MALSLRLIPPPIQLRDVPEPRWDHVFRLSDDTGLLEHARNATARREHGYCVDDVSRGLLVIARERRPGADLVRLAERYLAFLTHAQGADGSFRNRMSYDRRWLDEPSLGDWWGRAMWGLGTAAARGPSGWIRREAMEAFRLGLQCRSTWPRAMAFAGLGAAEVLRAGPHDPPTAELLGDAATVIGLPGSDPDWVWPEPELTYANPALAEVVIAAGDLLGDEGLLVDGLRMLSWLCGMQEKDGHLSTVPVGGWRPGPAAGRHRFDQQPIEAAATADACATAASVTGDEHWDAPLFQAITWFLGDNDTGTVMYDPETGGCYDGLTANGPNLNQGAESTLALVSTLLHARTLASRSATRPSGGLA</sequence>
<proteinExistence type="predicted"/>
<organism evidence="1 2">
    <name type="scientific">Actinoplanes sandaracinus</name>
    <dbReference type="NCBI Taxonomy" id="3045177"/>
    <lineage>
        <taxon>Bacteria</taxon>
        <taxon>Bacillati</taxon>
        <taxon>Actinomycetota</taxon>
        <taxon>Actinomycetes</taxon>
        <taxon>Micromonosporales</taxon>
        <taxon>Micromonosporaceae</taxon>
        <taxon>Actinoplanes</taxon>
    </lineage>
</organism>